<evidence type="ECO:0000256" key="3">
    <source>
        <dbReference type="ARBA" id="ARBA00012729"/>
    </source>
</evidence>
<dbReference type="EMBL" id="MT081355">
    <property type="protein sequence ID" value="QPD99037.1"/>
    <property type="molecule type" value="mRNA"/>
</dbReference>
<evidence type="ECO:0000256" key="12">
    <source>
        <dbReference type="RuleBase" id="RU000489"/>
    </source>
</evidence>
<evidence type="ECO:0000256" key="8">
    <source>
        <dbReference type="ARBA" id="ARBA00023157"/>
    </source>
</evidence>
<keyword evidence="9" id="KW-0119">Carbohydrate metabolism</keyword>
<dbReference type="EC" id="3.2.1.14" evidence="3"/>
<comment type="catalytic activity">
    <reaction evidence="1">
        <text>Random endo-hydrolysis of N-acetyl-beta-D-glucosaminide (1-&gt;4)-beta-linkages in chitin and chitodextrins.</text>
        <dbReference type="EC" id="3.2.1.14"/>
    </reaction>
</comment>
<dbReference type="GO" id="GO:0006032">
    <property type="term" value="P:chitin catabolic process"/>
    <property type="evidence" value="ECO:0007669"/>
    <property type="project" value="UniProtKB-KW"/>
</dbReference>
<evidence type="ECO:0000256" key="10">
    <source>
        <dbReference type="ARBA" id="ARBA00023295"/>
    </source>
</evidence>
<dbReference type="InterPro" id="IPR050314">
    <property type="entry name" value="Glycosyl_Hydrlase_18"/>
</dbReference>
<evidence type="ECO:0000256" key="4">
    <source>
        <dbReference type="ARBA" id="ARBA00022669"/>
    </source>
</evidence>
<feature type="domain" description="GH18" evidence="14">
    <location>
        <begin position="83"/>
        <end position="455"/>
    </location>
</feature>
<keyword evidence="5 13" id="KW-0732">Signal</keyword>
<evidence type="ECO:0000259" key="14">
    <source>
        <dbReference type="PROSITE" id="PS51910"/>
    </source>
</evidence>
<evidence type="ECO:0000256" key="2">
    <source>
        <dbReference type="ARBA" id="ARBA00009121"/>
    </source>
</evidence>
<dbReference type="GO" id="GO:0000272">
    <property type="term" value="P:polysaccharide catabolic process"/>
    <property type="evidence" value="ECO:0007669"/>
    <property type="project" value="UniProtKB-KW"/>
</dbReference>
<accession>A0A7S8MU69</accession>
<dbReference type="PROSITE" id="PS51910">
    <property type="entry name" value="GH18_2"/>
    <property type="match status" value="1"/>
</dbReference>
<dbReference type="AlphaFoldDB" id="A0A7S8MU69"/>
<evidence type="ECO:0000256" key="6">
    <source>
        <dbReference type="ARBA" id="ARBA00022801"/>
    </source>
</evidence>
<keyword evidence="10 12" id="KW-0326">Glycosidase</keyword>
<dbReference type="FunFam" id="3.10.50.10:FF:000004">
    <property type="entry name" value="Chitinase 5"/>
    <property type="match status" value="1"/>
</dbReference>
<feature type="signal peptide" evidence="13">
    <location>
        <begin position="1"/>
        <end position="21"/>
    </location>
</feature>
<dbReference type="SUPFAM" id="SSF51445">
    <property type="entry name" value="(Trans)glycosidases"/>
    <property type="match status" value="1"/>
</dbReference>
<dbReference type="Gene3D" id="3.10.50.10">
    <property type="match status" value="1"/>
</dbReference>
<evidence type="ECO:0000313" key="15">
    <source>
        <dbReference type="EMBL" id="QPD99037.1"/>
    </source>
</evidence>
<dbReference type="GO" id="GO:0008061">
    <property type="term" value="F:chitin binding"/>
    <property type="evidence" value="ECO:0007669"/>
    <property type="project" value="UniProtKB-KW"/>
</dbReference>
<feature type="chain" id="PRO_5030859149" description="chitinase" evidence="13">
    <location>
        <begin position="22"/>
        <end position="485"/>
    </location>
</feature>
<evidence type="ECO:0000256" key="11">
    <source>
        <dbReference type="ARBA" id="ARBA00023326"/>
    </source>
</evidence>
<dbReference type="GO" id="GO:0005576">
    <property type="term" value="C:extracellular region"/>
    <property type="evidence" value="ECO:0007669"/>
    <property type="project" value="TreeGrafter"/>
</dbReference>
<dbReference type="PROSITE" id="PS01095">
    <property type="entry name" value="GH18_1"/>
    <property type="match status" value="1"/>
</dbReference>
<name>A0A7S8MU69_TITSE</name>
<keyword evidence="7" id="KW-0146">Chitin degradation</keyword>
<dbReference type="GO" id="GO:0008843">
    <property type="term" value="F:endochitinase activity"/>
    <property type="evidence" value="ECO:0007669"/>
    <property type="project" value="UniProtKB-EC"/>
</dbReference>
<dbReference type="InterPro" id="IPR001579">
    <property type="entry name" value="Glyco_hydro_18_chit_AS"/>
</dbReference>
<comment type="similarity">
    <text evidence="2">Belongs to the glycosyl hydrolase 18 family. Chitinase class II subfamily.</text>
</comment>
<organism evidence="15">
    <name type="scientific">Tityus serrulatus</name>
    <name type="common">Brazilian yellow scorpion</name>
    <dbReference type="NCBI Taxonomy" id="6887"/>
    <lineage>
        <taxon>Eukaryota</taxon>
        <taxon>Metazoa</taxon>
        <taxon>Ecdysozoa</taxon>
        <taxon>Arthropoda</taxon>
        <taxon>Chelicerata</taxon>
        <taxon>Arachnida</taxon>
        <taxon>Scorpiones</taxon>
        <taxon>Buthida</taxon>
        <taxon>Buthoidea</taxon>
        <taxon>Buthidae</taxon>
        <taxon>Tityus</taxon>
    </lineage>
</organism>
<evidence type="ECO:0000256" key="5">
    <source>
        <dbReference type="ARBA" id="ARBA00022729"/>
    </source>
</evidence>
<dbReference type="SMART" id="SM00636">
    <property type="entry name" value="Glyco_18"/>
    <property type="match status" value="1"/>
</dbReference>
<dbReference type="CDD" id="cd02872">
    <property type="entry name" value="GH18_chitolectin_chitotriosidase"/>
    <property type="match status" value="1"/>
</dbReference>
<proteinExistence type="evidence at transcript level"/>
<dbReference type="Gene3D" id="3.20.20.80">
    <property type="entry name" value="Glycosidases"/>
    <property type="match status" value="1"/>
</dbReference>
<keyword evidence="8" id="KW-1015">Disulfide bond</keyword>
<evidence type="ECO:0000256" key="13">
    <source>
        <dbReference type="SAM" id="SignalP"/>
    </source>
</evidence>
<protein>
    <recommendedName>
        <fullName evidence="3">chitinase</fullName>
        <ecNumber evidence="3">3.2.1.14</ecNumber>
    </recommendedName>
</protein>
<keyword evidence="11" id="KW-0624">Polysaccharide degradation</keyword>
<evidence type="ECO:0000256" key="7">
    <source>
        <dbReference type="ARBA" id="ARBA00023024"/>
    </source>
</evidence>
<reference evidence="15" key="1">
    <citation type="journal article" date="2021" name="Toxicon">
        <title>Novel components of Tityus serrulatus venom: a transcriptomic approach.</title>
        <authorList>
            <person name="Kalapothakis Y."/>
            <person name="Miranda K."/>
            <person name="Pereira A.H."/>
            <person name="Witt A.S.A."/>
            <person name="Marani C."/>
            <person name="Martins A.P."/>
            <person name="Leal H.G."/>
            <person name="Campos-Junior E."/>
            <person name="Pimenta A.M.C."/>
            <person name="Borges A."/>
            <person name="Chavez-Olortegui C."/>
            <person name="Kalapothakis E."/>
        </authorList>
    </citation>
    <scope>NUCLEOTIDE SEQUENCE</scope>
</reference>
<dbReference type="InterPro" id="IPR029070">
    <property type="entry name" value="Chitinase_insertion_sf"/>
</dbReference>
<dbReference type="InterPro" id="IPR011583">
    <property type="entry name" value="Chitinase_II/V-like_cat"/>
</dbReference>
<keyword evidence="6 12" id="KW-0378">Hydrolase</keyword>
<evidence type="ECO:0000256" key="9">
    <source>
        <dbReference type="ARBA" id="ARBA00023277"/>
    </source>
</evidence>
<dbReference type="InterPro" id="IPR001223">
    <property type="entry name" value="Glyco_hydro18_cat"/>
</dbReference>
<dbReference type="Pfam" id="PF00704">
    <property type="entry name" value="Glyco_hydro_18"/>
    <property type="match status" value="1"/>
</dbReference>
<dbReference type="PANTHER" id="PTHR11177:SF317">
    <property type="entry name" value="CHITINASE 12-RELATED"/>
    <property type="match status" value="1"/>
</dbReference>
<sequence>MSASGALLFLTLAVFFNFSIAECPEKKVEDPRDVSSYYECGVSKTCPPNTAFDSSTGGCTGTKWKSLTSEPKHRSKRSSDDEMKVVCYFISWGINREGHAKFTAEDIDPFLCTHIIYAFAGLDSKDLIIKPGDENVDVNKGTFQGVVEVKKKNPKLKVLLAIGGWVESEGDKYSRMVSDSDKRKTFVKSAVEFLKKYKFDGLDLDWEYPACWQGDCDKSNKSDKENFSKLLKELRKAFNKENPSLLLTAAVSAGKYVSNQAYQGEKMAEYLDFVNVMTYDYHNFNDGKTGHHAPFHSHPKDSDKYSNVMASMKYWNVEQKIPKKKLVMGVPAYGRTFKLVNSSNHDLFAPTNGPGDAGTFTKEAGSLSYTEILKNMKQEGWKMVRDPYVGPYAYKDNQWVGFDDPVAAKEKAKFAKEAGYGGVMVWELSSDNFKGLWGERKSPLINALKEGVKNGARVATSNVALTTGILLSSFVLWRSSARNHL</sequence>
<dbReference type="PANTHER" id="PTHR11177">
    <property type="entry name" value="CHITINASE"/>
    <property type="match status" value="1"/>
</dbReference>
<dbReference type="SUPFAM" id="SSF54556">
    <property type="entry name" value="Chitinase insertion domain"/>
    <property type="match status" value="1"/>
</dbReference>
<evidence type="ECO:0000256" key="1">
    <source>
        <dbReference type="ARBA" id="ARBA00000822"/>
    </source>
</evidence>
<dbReference type="InterPro" id="IPR017853">
    <property type="entry name" value="GH"/>
</dbReference>
<keyword evidence="4" id="KW-0147">Chitin-binding</keyword>